<feature type="domain" description="VOC" evidence="2">
    <location>
        <begin position="46"/>
        <end position="177"/>
    </location>
</feature>
<reference evidence="3 4" key="1">
    <citation type="submission" date="2019-07" db="EMBL/GenBank/DDBJ databases">
        <title>Analysis of the biochemical properties, biological activity and biotechnological potential of siderophores and biosurfactants produced by Antarctic psychrotolerant bacteria.</title>
        <authorList>
            <person name="Styczynski M."/>
            <person name="Krucon T."/>
            <person name="Decewicz P."/>
            <person name="Dziewit L."/>
        </authorList>
    </citation>
    <scope>NUCLEOTIDE SEQUENCE [LARGE SCALE GENOMIC DNA]</scope>
    <source>
        <strain evidence="3 4">ANT_H27</strain>
    </source>
</reference>
<dbReference type="Pfam" id="PF00903">
    <property type="entry name" value="Glyoxalase"/>
    <property type="match status" value="1"/>
</dbReference>
<organism evidence="3 4">
    <name type="scientific">Paeniglutamicibacter gangotriensis</name>
    <dbReference type="NCBI Taxonomy" id="254787"/>
    <lineage>
        <taxon>Bacteria</taxon>
        <taxon>Bacillati</taxon>
        <taxon>Actinomycetota</taxon>
        <taxon>Actinomycetes</taxon>
        <taxon>Micrococcales</taxon>
        <taxon>Micrococcaceae</taxon>
        <taxon>Paeniglutamicibacter</taxon>
    </lineage>
</organism>
<evidence type="ECO:0000313" key="3">
    <source>
        <dbReference type="EMBL" id="KAA0979810.1"/>
    </source>
</evidence>
<evidence type="ECO:0000313" key="4">
    <source>
        <dbReference type="Proteomes" id="UP000323856"/>
    </source>
</evidence>
<feature type="region of interest" description="Disordered" evidence="1">
    <location>
        <begin position="11"/>
        <end position="43"/>
    </location>
</feature>
<dbReference type="InterPro" id="IPR037523">
    <property type="entry name" value="VOC_core"/>
</dbReference>
<proteinExistence type="predicted"/>
<comment type="caution">
    <text evidence="3">The sequence shown here is derived from an EMBL/GenBank/DDBJ whole genome shotgun (WGS) entry which is preliminary data.</text>
</comment>
<dbReference type="PROSITE" id="PS51819">
    <property type="entry name" value="VOC"/>
    <property type="match status" value="1"/>
</dbReference>
<dbReference type="InterPro" id="IPR029068">
    <property type="entry name" value="Glyas_Bleomycin-R_OHBP_Dase"/>
</dbReference>
<evidence type="ECO:0000256" key="1">
    <source>
        <dbReference type="SAM" id="MobiDB-lite"/>
    </source>
</evidence>
<name>A0A5B0EQ20_9MICC</name>
<dbReference type="InterPro" id="IPR004360">
    <property type="entry name" value="Glyas_Fos-R_dOase_dom"/>
</dbReference>
<sequence>MGGGCGGWLRAKHGKLRGGSPMSQARPLTGKKTSNPPIDRKRDPMKTQGVVLSLAVTDAERSLEFYRDVVGIERATMNLGTVCLELQGMTVFLADVEAFTKYSREAKRAPLLPVPATDAILSCAIASIEEIDRILAAVAESAGRSFPAHRIVHVSGRAQYIGTFADPDGHLWQLVYNLTETEATPEEGPRAS</sequence>
<dbReference type="EMBL" id="VOBL01000001">
    <property type="protein sequence ID" value="KAA0979810.1"/>
    <property type="molecule type" value="Genomic_DNA"/>
</dbReference>
<dbReference type="AlphaFoldDB" id="A0A5B0EQ20"/>
<accession>A0A5B0EQ20</accession>
<dbReference type="SUPFAM" id="SSF54593">
    <property type="entry name" value="Glyoxalase/Bleomycin resistance protein/Dihydroxybiphenyl dioxygenase"/>
    <property type="match status" value="1"/>
</dbReference>
<dbReference type="OrthoDB" id="9798430at2"/>
<dbReference type="Proteomes" id="UP000323856">
    <property type="component" value="Unassembled WGS sequence"/>
</dbReference>
<dbReference type="Gene3D" id="3.10.180.10">
    <property type="entry name" value="2,3-Dihydroxybiphenyl 1,2-Dioxygenase, domain 1"/>
    <property type="match status" value="1"/>
</dbReference>
<protein>
    <submittedName>
        <fullName evidence="3">Glyoxalase</fullName>
    </submittedName>
</protein>
<gene>
    <name evidence="3" type="ORF">FQ154_01215</name>
</gene>
<dbReference type="PANTHER" id="PTHR36503">
    <property type="entry name" value="BLR2520 PROTEIN"/>
    <property type="match status" value="1"/>
</dbReference>
<dbReference type="PANTHER" id="PTHR36503:SF1">
    <property type="entry name" value="BLR2520 PROTEIN"/>
    <property type="match status" value="1"/>
</dbReference>
<evidence type="ECO:0000259" key="2">
    <source>
        <dbReference type="PROSITE" id="PS51819"/>
    </source>
</evidence>